<dbReference type="HOGENOM" id="CLU_3401553_0_0_2"/>
<evidence type="ECO:0000313" key="1">
    <source>
        <dbReference type="EMBL" id="ERG94093.1"/>
    </source>
</evidence>
<reference evidence="1 2" key="1">
    <citation type="journal article" date="2013" name="PLoS ONE">
        <title>Assembly-driven community genomics of a hypersaline microbial ecosystem.</title>
        <authorList>
            <person name="Podell S."/>
            <person name="Ugalde J.A."/>
            <person name="Narasingarao P."/>
            <person name="Banfield J.F."/>
            <person name="Heidelberg K.B."/>
            <person name="Allen E.E."/>
        </authorList>
    </citation>
    <scope>NUCLEOTIDE SEQUENCE [LARGE SCALE GENOMIC DNA]</scope>
    <source>
        <strain evidence="2">J07HQW2</strain>
    </source>
</reference>
<sequence>MMLQRYGCLIAEEESEYVLNLGETHLSTVC</sequence>
<accession>U1NBQ8</accession>
<proteinExistence type="predicted"/>
<dbReference type="Proteomes" id="UP000030710">
    <property type="component" value="Unassembled WGS sequence"/>
</dbReference>
<organism evidence="1 2">
    <name type="scientific">Haloquadratum walsbyi J07HQW2</name>
    <dbReference type="NCBI Taxonomy" id="1238425"/>
    <lineage>
        <taxon>Archaea</taxon>
        <taxon>Methanobacteriati</taxon>
        <taxon>Methanobacteriota</taxon>
        <taxon>Stenosarchaea group</taxon>
        <taxon>Halobacteria</taxon>
        <taxon>Halobacteriales</taxon>
        <taxon>Haloferacaceae</taxon>
        <taxon>Haloquadratum</taxon>
    </lineage>
</organism>
<dbReference type="AlphaFoldDB" id="U1NBQ8"/>
<gene>
    <name evidence="1" type="ORF">J07HQW2_00527</name>
</gene>
<evidence type="ECO:0000313" key="2">
    <source>
        <dbReference type="Proteomes" id="UP000030710"/>
    </source>
</evidence>
<dbReference type="EMBL" id="KE356561">
    <property type="protein sequence ID" value="ERG94093.1"/>
    <property type="molecule type" value="Genomic_DNA"/>
</dbReference>
<protein>
    <submittedName>
        <fullName evidence="1">Uncharacterized protein</fullName>
    </submittedName>
</protein>
<name>U1NBQ8_9EURY</name>